<dbReference type="HAMAP" id="MF_01328_B">
    <property type="entry name" value="Ribosomal_uL4_B"/>
    <property type="match status" value="1"/>
</dbReference>
<evidence type="ECO:0000256" key="2">
    <source>
        <dbReference type="ARBA" id="ARBA00022980"/>
    </source>
</evidence>
<dbReference type="EMBL" id="PEZK01000026">
    <property type="protein sequence ID" value="PIU02158.1"/>
    <property type="molecule type" value="Genomic_DNA"/>
</dbReference>
<keyword evidence="3 5" id="KW-0687">Ribonucleoprotein</keyword>
<dbReference type="GO" id="GO:0006412">
    <property type="term" value="P:translation"/>
    <property type="evidence" value="ECO:0007669"/>
    <property type="project" value="UniProtKB-UniRule"/>
</dbReference>
<evidence type="ECO:0000256" key="1">
    <source>
        <dbReference type="ARBA" id="ARBA00010528"/>
    </source>
</evidence>
<dbReference type="GO" id="GO:0003735">
    <property type="term" value="F:structural constituent of ribosome"/>
    <property type="evidence" value="ECO:0007669"/>
    <property type="project" value="InterPro"/>
</dbReference>
<organism evidence="6 7">
    <name type="scientific">Candidatus Shapirobacteria bacterium CG09_land_8_20_14_0_10_49_15</name>
    <dbReference type="NCBI Taxonomy" id="1974482"/>
    <lineage>
        <taxon>Bacteria</taxon>
        <taxon>Candidatus Shapironibacteriota</taxon>
    </lineage>
</organism>
<dbReference type="NCBIfam" id="TIGR03953">
    <property type="entry name" value="rplD_bact"/>
    <property type="match status" value="1"/>
</dbReference>
<dbReference type="InterPro" id="IPR002136">
    <property type="entry name" value="Ribosomal_uL4"/>
</dbReference>
<comment type="caution">
    <text evidence="6">The sequence shown here is derived from an EMBL/GenBank/DDBJ whole genome shotgun (WGS) entry which is preliminary data.</text>
</comment>
<dbReference type="Proteomes" id="UP000231214">
    <property type="component" value="Unassembled WGS sequence"/>
</dbReference>
<dbReference type="GO" id="GO:1990904">
    <property type="term" value="C:ribonucleoprotein complex"/>
    <property type="evidence" value="ECO:0007669"/>
    <property type="project" value="UniProtKB-KW"/>
</dbReference>
<dbReference type="Gene3D" id="3.40.1370.10">
    <property type="match status" value="1"/>
</dbReference>
<dbReference type="GO" id="GO:0005840">
    <property type="term" value="C:ribosome"/>
    <property type="evidence" value="ECO:0007669"/>
    <property type="project" value="UniProtKB-KW"/>
</dbReference>
<comment type="subunit">
    <text evidence="5">Part of the 50S ribosomal subunit.</text>
</comment>
<reference evidence="7" key="1">
    <citation type="submission" date="2017-09" db="EMBL/GenBank/DDBJ databases">
        <title>Depth-based differentiation of microbial function through sediment-hosted aquifers and enrichment of novel symbionts in the deep terrestrial subsurface.</title>
        <authorList>
            <person name="Probst A.J."/>
            <person name="Ladd B."/>
            <person name="Jarett J.K."/>
            <person name="Geller-Mcgrath D.E."/>
            <person name="Sieber C.M.K."/>
            <person name="Emerson J.B."/>
            <person name="Anantharaman K."/>
            <person name="Thomas B.C."/>
            <person name="Malmstrom R."/>
            <person name="Stieglmeier M."/>
            <person name="Klingl A."/>
            <person name="Woyke T."/>
            <person name="Ryan C.M."/>
            <person name="Banfield J.F."/>
        </authorList>
    </citation>
    <scope>NUCLEOTIDE SEQUENCE [LARGE SCALE GENOMIC DNA]</scope>
</reference>
<comment type="function">
    <text evidence="5">Forms part of the polypeptide exit tunnel.</text>
</comment>
<proteinExistence type="inferred from homology"/>
<evidence type="ECO:0000256" key="4">
    <source>
        <dbReference type="ARBA" id="ARBA00035244"/>
    </source>
</evidence>
<evidence type="ECO:0000256" key="5">
    <source>
        <dbReference type="HAMAP-Rule" id="MF_01328"/>
    </source>
</evidence>
<dbReference type="Pfam" id="PF00573">
    <property type="entry name" value="Ribosomal_L4"/>
    <property type="match status" value="1"/>
</dbReference>
<dbReference type="InterPro" id="IPR013005">
    <property type="entry name" value="Ribosomal_uL4-like"/>
</dbReference>
<comment type="function">
    <text evidence="5">One of the primary rRNA binding proteins, this protein initially binds near the 5'-end of the 23S rRNA. It is important during the early stages of 50S assembly. It makes multiple contacts with different domains of the 23S rRNA in the assembled 50S subunit and ribosome.</text>
</comment>
<accession>A0A2M6XAY7</accession>
<dbReference type="GO" id="GO:0019843">
    <property type="term" value="F:rRNA binding"/>
    <property type="evidence" value="ECO:0007669"/>
    <property type="project" value="UniProtKB-UniRule"/>
</dbReference>
<evidence type="ECO:0000256" key="3">
    <source>
        <dbReference type="ARBA" id="ARBA00023274"/>
    </source>
</evidence>
<sequence length="209" mass="22886">MPKIDVVDTKGQKVGQLTLPDKIFAAKINRSLMAQAVRVFLANQRRAGAKVKDRGEVAGSGRKIWRQKGTGRARHGDRYAPIFVGGGVAHGPTGEQNYQLKLPAKMKRAALLSALSSKLKEKSVVVVEGLDKVKPKTKAMAKIMAGLRLDNLKILLVLPAKQANLARASHNLKKVSLRQFNYLNTYLVLAAQKILLTKDTVAAMAKQWI</sequence>
<evidence type="ECO:0000313" key="7">
    <source>
        <dbReference type="Proteomes" id="UP000231214"/>
    </source>
</evidence>
<name>A0A2M6XAY7_9BACT</name>
<dbReference type="SUPFAM" id="SSF52166">
    <property type="entry name" value="Ribosomal protein L4"/>
    <property type="match status" value="1"/>
</dbReference>
<evidence type="ECO:0000313" key="6">
    <source>
        <dbReference type="EMBL" id="PIU02158.1"/>
    </source>
</evidence>
<gene>
    <name evidence="5" type="primary">rplD</name>
    <name evidence="6" type="ORF">COT66_01765</name>
</gene>
<dbReference type="AlphaFoldDB" id="A0A2M6XAY7"/>
<comment type="similarity">
    <text evidence="1 5">Belongs to the universal ribosomal protein uL4 family.</text>
</comment>
<dbReference type="PANTHER" id="PTHR10746">
    <property type="entry name" value="50S RIBOSOMAL PROTEIN L4"/>
    <property type="match status" value="1"/>
</dbReference>
<protein>
    <recommendedName>
        <fullName evidence="4 5">Large ribosomal subunit protein uL4</fullName>
    </recommendedName>
</protein>
<keyword evidence="5" id="KW-0699">rRNA-binding</keyword>
<dbReference type="InterPro" id="IPR023574">
    <property type="entry name" value="Ribosomal_uL4_dom_sf"/>
</dbReference>
<dbReference type="PANTHER" id="PTHR10746:SF6">
    <property type="entry name" value="LARGE RIBOSOMAL SUBUNIT PROTEIN UL4M"/>
    <property type="match status" value="1"/>
</dbReference>
<keyword evidence="2 5" id="KW-0689">Ribosomal protein</keyword>
<keyword evidence="5" id="KW-0694">RNA-binding</keyword>